<protein>
    <recommendedName>
        <fullName evidence="3">Transposase</fullName>
    </recommendedName>
</protein>
<gene>
    <name evidence="1" type="ORF">CDAR_579351</name>
</gene>
<evidence type="ECO:0000313" key="1">
    <source>
        <dbReference type="EMBL" id="GIY64387.1"/>
    </source>
</evidence>
<dbReference type="AlphaFoldDB" id="A0AAV4V2C4"/>
<proteinExistence type="predicted"/>
<comment type="caution">
    <text evidence="1">The sequence shown here is derived from an EMBL/GenBank/DDBJ whole genome shotgun (WGS) entry which is preliminary data.</text>
</comment>
<accession>A0AAV4V2C4</accession>
<keyword evidence="2" id="KW-1185">Reference proteome</keyword>
<reference evidence="1 2" key="1">
    <citation type="submission" date="2021-06" db="EMBL/GenBank/DDBJ databases">
        <title>Caerostris darwini draft genome.</title>
        <authorList>
            <person name="Kono N."/>
            <person name="Arakawa K."/>
        </authorList>
    </citation>
    <scope>NUCLEOTIDE SEQUENCE [LARGE SCALE GENOMIC DNA]</scope>
</reference>
<name>A0AAV4V2C4_9ARAC</name>
<organism evidence="1 2">
    <name type="scientific">Caerostris darwini</name>
    <dbReference type="NCBI Taxonomy" id="1538125"/>
    <lineage>
        <taxon>Eukaryota</taxon>
        <taxon>Metazoa</taxon>
        <taxon>Ecdysozoa</taxon>
        <taxon>Arthropoda</taxon>
        <taxon>Chelicerata</taxon>
        <taxon>Arachnida</taxon>
        <taxon>Araneae</taxon>
        <taxon>Araneomorphae</taxon>
        <taxon>Entelegynae</taxon>
        <taxon>Araneoidea</taxon>
        <taxon>Araneidae</taxon>
        <taxon>Caerostris</taxon>
    </lineage>
</organism>
<sequence length="83" mass="9635">MQRFACEKRIDSSIGKRFHGLYTHPLLQKWKRKARVELSAFRIDGKKQGNRFGIDLDPNSMAIFALKNDFRPENGLSAKSLRK</sequence>
<dbReference type="Proteomes" id="UP001054837">
    <property type="component" value="Unassembled WGS sequence"/>
</dbReference>
<evidence type="ECO:0008006" key="3">
    <source>
        <dbReference type="Google" id="ProtNLM"/>
    </source>
</evidence>
<evidence type="ECO:0000313" key="2">
    <source>
        <dbReference type="Proteomes" id="UP001054837"/>
    </source>
</evidence>
<dbReference type="EMBL" id="BPLQ01012314">
    <property type="protein sequence ID" value="GIY64387.1"/>
    <property type="molecule type" value="Genomic_DNA"/>
</dbReference>